<protein>
    <submittedName>
        <fullName evidence="1">Uncharacterized protein</fullName>
    </submittedName>
</protein>
<name>A0A1H4H1J9_9BACI</name>
<dbReference type="AlphaFoldDB" id="A0A1H4H1J9"/>
<evidence type="ECO:0000313" key="2">
    <source>
        <dbReference type="Proteomes" id="UP000198584"/>
    </source>
</evidence>
<sequence>MIEEMSIKVNNVQFVTVENEEKVHIHFRGMDPAGQLDLNGYIPVTVQDYEKDASLEGMSGLVKNKLMERLA</sequence>
<dbReference type="Proteomes" id="UP000198584">
    <property type="component" value="Unassembled WGS sequence"/>
</dbReference>
<gene>
    <name evidence="1" type="ORF">SAMN05421743_12131</name>
</gene>
<dbReference type="RefSeq" id="WP_093046458.1">
    <property type="nucleotide sequence ID" value="NZ_FNQR01000021.1"/>
</dbReference>
<evidence type="ECO:0000313" key="1">
    <source>
        <dbReference type="EMBL" id="SEB15687.1"/>
    </source>
</evidence>
<accession>A0A1H4H1J9</accession>
<dbReference type="OrthoDB" id="2912248at2"/>
<dbReference type="STRING" id="571932.SAMN05421743_12131"/>
<organism evidence="1 2">
    <name type="scientific">Thalassobacillus cyri</name>
    <dbReference type="NCBI Taxonomy" id="571932"/>
    <lineage>
        <taxon>Bacteria</taxon>
        <taxon>Bacillati</taxon>
        <taxon>Bacillota</taxon>
        <taxon>Bacilli</taxon>
        <taxon>Bacillales</taxon>
        <taxon>Bacillaceae</taxon>
        <taxon>Thalassobacillus</taxon>
    </lineage>
</organism>
<proteinExistence type="predicted"/>
<dbReference type="EMBL" id="FNQR01000021">
    <property type="protein sequence ID" value="SEB15687.1"/>
    <property type="molecule type" value="Genomic_DNA"/>
</dbReference>
<keyword evidence="2" id="KW-1185">Reference proteome</keyword>
<reference evidence="1 2" key="1">
    <citation type="submission" date="2016-10" db="EMBL/GenBank/DDBJ databases">
        <authorList>
            <person name="de Groot N.N."/>
        </authorList>
    </citation>
    <scope>NUCLEOTIDE SEQUENCE [LARGE SCALE GENOMIC DNA]</scope>
    <source>
        <strain evidence="1 2">CCM7597</strain>
    </source>
</reference>